<dbReference type="InterPro" id="IPR010982">
    <property type="entry name" value="Lambda_DNA-bd_dom_sf"/>
</dbReference>
<dbReference type="PROSITE" id="PS50943">
    <property type="entry name" value="HTH_CROC1"/>
    <property type="match status" value="1"/>
</dbReference>
<dbReference type="GO" id="GO:0003677">
    <property type="term" value="F:DNA binding"/>
    <property type="evidence" value="ECO:0007669"/>
    <property type="project" value="InterPro"/>
</dbReference>
<accession>A0A2T5J8X1</accession>
<protein>
    <submittedName>
        <fullName evidence="2">Helix-turn-helix protein</fullName>
    </submittedName>
</protein>
<organism evidence="2 3">
    <name type="scientific">Mucilaginibacter yixingensis</name>
    <dbReference type="NCBI Taxonomy" id="1295612"/>
    <lineage>
        <taxon>Bacteria</taxon>
        <taxon>Pseudomonadati</taxon>
        <taxon>Bacteroidota</taxon>
        <taxon>Sphingobacteriia</taxon>
        <taxon>Sphingobacteriales</taxon>
        <taxon>Sphingobacteriaceae</taxon>
        <taxon>Mucilaginibacter</taxon>
    </lineage>
</organism>
<reference evidence="2 3" key="1">
    <citation type="submission" date="2018-04" db="EMBL/GenBank/DDBJ databases">
        <title>Genomic Encyclopedia of Archaeal and Bacterial Type Strains, Phase II (KMG-II): from individual species to whole genera.</title>
        <authorList>
            <person name="Goeker M."/>
        </authorList>
    </citation>
    <scope>NUCLEOTIDE SEQUENCE [LARGE SCALE GENOMIC DNA]</scope>
    <source>
        <strain evidence="2 3">DSM 26809</strain>
    </source>
</reference>
<dbReference type="EMBL" id="QAOQ01000004">
    <property type="protein sequence ID" value="PTQ96522.1"/>
    <property type="molecule type" value="Genomic_DNA"/>
</dbReference>
<dbReference type="CDD" id="cd00093">
    <property type="entry name" value="HTH_XRE"/>
    <property type="match status" value="1"/>
</dbReference>
<dbReference type="RefSeq" id="WP_107828492.1">
    <property type="nucleotide sequence ID" value="NZ_CP160205.1"/>
</dbReference>
<evidence type="ECO:0000313" key="2">
    <source>
        <dbReference type="EMBL" id="PTQ96522.1"/>
    </source>
</evidence>
<dbReference type="SMART" id="SM00530">
    <property type="entry name" value="HTH_XRE"/>
    <property type="match status" value="1"/>
</dbReference>
<name>A0A2T5J8X1_9SPHI</name>
<feature type="domain" description="HTH cro/C1-type" evidence="1">
    <location>
        <begin position="10"/>
        <end position="64"/>
    </location>
</feature>
<dbReference type="Proteomes" id="UP000244168">
    <property type="component" value="Unassembled WGS sequence"/>
</dbReference>
<dbReference type="OrthoDB" id="4762426at2"/>
<dbReference type="Pfam" id="PF01381">
    <property type="entry name" value="HTH_3"/>
    <property type="match status" value="1"/>
</dbReference>
<dbReference type="Gene3D" id="1.10.260.40">
    <property type="entry name" value="lambda repressor-like DNA-binding domains"/>
    <property type="match status" value="1"/>
</dbReference>
<comment type="caution">
    <text evidence="2">The sequence shown here is derived from an EMBL/GenBank/DDBJ whole genome shotgun (WGS) entry which is preliminary data.</text>
</comment>
<evidence type="ECO:0000313" key="3">
    <source>
        <dbReference type="Proteomes" id="UP000244168"/>
    </source>
</evidence>
<dbReference type="AlphaFoldDB" id="A0A2T5J8X1"/>
<gene>
    <name evidence="2" type="ORF">C8P68_1046</name>
</gene>
<sequence>MPLNSFGHFIKACRITAGLSQTILASHLGIARAHLSRIECGKKKLRIEKLETLSHALDINLTDLKKEFYSDIFAEEILKNDCPITVLEATKQKITRSYRIKNGYAI</sequence>
<evidence type="ECO:0000259" key="1">
    <source>
        <dbReference type="PROSITE" id="PS50943"/>
    </source>
</evidence>
<dbReference type="InterPro" id="IPR001387">
    <property type="entry name" value="Cro/C1-type_HTH"/>
</dbReference>
<dbReference type="SUPFAM" id="SSF47413">
    <property type="entry name" value="lambda repressor-like DNA-binding domains"/>
    <property type="match status" value="1"/>
</dbReference>
<keyword evidence="3" id="KW-1185">Reference proteome</keyword>
<proteinExistence type="predicted"/>